<dbReference type="InParanoid" id="A0A024G4C7"/>
<organism evidence="4 5">
    <name type="scientific">Albugo candida</name>
    <dbReference type="NCBI Taxonomy" id="65357"/>
    <lineage>
        <taxon>Eukaryota</taxon>
        <taxon>Sar</taxon>
        <taxon>Stramenopiles</taxon>
        <taxon>Oomycota</taxon>
        <taxon>Peronosporomycetes</taxon>
        <taxon>Albuginales</taxon>
        <taxon>Albuginaceae</taxon>
        <taxon>Albugo</taxon>
    </lineage>
</organism>
<evidence type="ECO:0000313" key="5">
    <source>
        <dbReference type="Proteomes" id="UP000053237"/>
    </source>
</evidence>
<reference evidence="4 5" key="1">
    <citation type="submission" date="2012-05" db="EMBL/GenBank/DDBJ databases">
        <title>Recombination and specialization in a pathogen metapopulation.</title>
        <authorList>
            <person name="Gardiner A."/>
            <person name="Kemen E."/>
            <person name="Schultz-Larsen T."/>
            <person name="MacLean D."/>
            <person name="Van Oosterhout C."/>
            <person name="Jones J.D.G."/>
        </authorList>
    </citation>
    <scope>NUCLEOTIDE SEQUENCE [LARGE SCALE GENOMIC DNA]</scope>
    <source>
        <strain evidence="4 5">Ac Nc2</strain>
    </source>
</reference>
<dbReference type="PANTHER" id="PTHR45296">
    <property type="entry name" value="TRANSDUCIN/WD40 REPEAT-LIKE SUPERFAMILY PROTEIN"/>
    <property type="match status" value="1"/>
</dbReference>
<sequence length="367" mass="40490">MTSAVPYCTFRGHRDSVNTLLVDDVKHPNILVSGSDDGTSRLWDVRSCRTTQCVNVIRALRLSISDRNVYPEAVGVNSAAFGSNQEPFLLHLAVANKILSFDLRNSSLILDSLSKEILQANDEEINAIHIHPGRRSSFLAAPDDSGIVKIYDLEQQRVFKTLQYQHTNICTAAVFRPNSPWDLVSGGMDGYLLFWDFCRGRLKHKIDLHAGMHQLEKSEVRSTAPSDTKSSQTYNPPLVYSIAFTSQGKTFAAGLGDGSIAIIDFNARRILRRLRVHRAAVSQVLFANSSTDADYPWLFSCGNDAQIHMCDYKHVIAHDGSSLSLTAKDLVKSLTVSSNPNAISTSQHQTLLHVADTTAVITSFSLV</sequence>
<dbReference type="Pfam" id="PF00400">
    <property type="entry name" value="WD40"/>
    <property type="match status" value="3"/>
</dbReference>
<keyword evidence="2" id="KW-0677">Repeat</keyword>
<evidence type="ECO:0000256" key="3">
    <source>
        <dbReference type="PROSITE-ProRule" id="PRU00221"/>
    </source>
</evidence>
<dbReference type="InterPro" id="IPR019775">
    <property type="entry name" value="WD40_repeat_CS"/>
</dbReference>
<dbReference type="STRING" id="65357.A0A024G4C7"/>
<dbReference type="SUPFAM" id="SSF50978">
    <property type="entry name" value="WD40 repeat-like"/>
    <property type="match status" value="1"/>
</dbReference>
<dbReference type="PANTHER" id="PTHR45296:SF1">
    <property type="entry name" value="TRANSDUCIN_WD40 REPEAT-LIKE SUPERFAMILY PROTEIN"/>
    <property type="match status" value="1"/>
</dbReference>
<dbReference type="InterPro" id="IPR001680">
    <property type="entry name" value="WD40_rpt"/>
</dbReference>
<evidence type="ECO:0000313" key="4">
    <source>
        <dbReference type="EMBL" id="CCI41169.1"/>
    </source>
</evidence>
<comment type="caution">
    <text evidence="4">The sequence shown here is derived from an EMBL/GenBank/DDBJ whole genome shotgun (WGS) entry which is preliminary data.</text>
</comment>
<dbReference type="OrthoDB" id="2161379at2759"/>
<dbReference type="InterPro" id="IPR015943">
    <property type="entry name" value="WD40/YVTN_repeat-like_dom_sf"/>
</dbReference>
<accession>A0A024G4C7</accession>
<proteinExistence type="predicted"/>
<dbReference type="PROSITE" id="PS50082">
    <property type="entry name" value="WD_REPEATS_2"/>
    <property type="match status" value="1"/>
</dbReference>
<name>A0A024G4C7_9STRA</name>
<dbReference type="Proteomes" id="UP000053237">
    <property type="component" value="Unassembled WGS sequence"/>
</dbReference>
<protein>
    <submittedName>
        <fullName evidence="4">Uncharacterized protein</fullName>
    </submittedName>
</protein>
<dbReference type="EMBL" id="CAIX01000015">
    <property type="protein sequence ID" value="CCI41169.1"/>
    <property type="molecule type" value="Genomic_DNA"/>
</dbReference>
<evidence type="ECO:0000256" key="1">
    <source>
        <dbReference type="ARBA" id="ARBA00022574"/>
    </source>
</evidence>
<dbReference type="PROSITE" id="PS50294">
    <property type="entry name" value="WD_REPEATS_REGION"/>
    <property type="match status" value="1"/>
</dbReference>
<feature type="repeat" description="WD" evidence="3">
    <location>
        <begin position="10"/>
        <end position="53"/>
    </location>
</feature>
<dbReference type="AlphaFoldDB" id="A0A024G4C7"/>
<dbReference type="PROSITE" id="PS00678">
    <property type="entry name" value="WD_REPEATS_1"/>
    <property type="match status" value="1"/>
</dbReference>
<keyword evidence="5" id="KW-1185">Reference proteome</keyword>
<dbReference type="SMART" id="SM00320">
    <property type="entry name" value="WD40"/>
    <property type="match status" value="5"/>
</dbReference>
<gene>
    <name evidence="4" type="ORF">BN9_019530</name>
</gene>
<keyword evidence="1 3" id="KW-0853">WD repeat</keyword>
<dbReference type="Gene3D" id="2.130.10.10">
    <property type="entry name" value="YVTN repeat-like/Quinoprotein amine dehydrogenase"/>
    <property type="match status" value="2"/>
</dbReference>
<evidence type="ECO:0000256" key="2">
    <source>
        <dbReference type="ARBA" id="ARBA00022737"/>
    </source>
</evidence>
<dbReference type="InterPro" id="IPR036322">
    <property type="entry name" value="WD40_repeat_dom_sf"/>
</dbReference>